<proteinExistence type="predicted"/>
<keyword evidence="6" id="KW-0378">Hydrolase</keyword>
<dbReference type="SMART" id="SM00863">
    <property type="entry name" value="tRNA_SAD"/>
    <property type="match status" value="1"/>
</dbReference>
<keyword evidence="4" id="KW-0862">Zinc</keyword>
<dbReference type="PROSITE" id="PS50860">
    <property type="entry name" value="AA_TRNA_LIGASE_II_ALA"/>
    <property type="match status" value="1"/>
</dbReference>
<dbReference type="SUPFAM" id="SSF55186">
    <property type="entry name" value="ThrRS/AlaRS common domain"/>
    <property type="match status" value="1"/>
</dbReference>
<evidence type="ECO:0000313" key="7">
    <source>
        <dbReference type="Proteomes" id="UP001226867"/>
    </source>
</evidence>
<feature type="domain" description="Alanyl-transfer RNA synthetases family profile" evidence="5">
    <location>
        <begin position="1"/>
        <end position="232"/>
    </location>
</feature>
<dbReference type="GO" id="GO:0016787">
    <property type="term" value="F:hydrolase activity"/>
    <property type="evidence" value="ECO:0007669"/>
    <property type="project" value="UniProtKB-KW"/>
</dbReference>
<dbReference type="InterPro" id="IPR012947">
    <property type="entry name" value="tRNA_SAD"/>
</dbReference>
<gene>
    <name evidence="6" type="ORF">J2W36_004070</name>
</gene>
<dbReference type="Gene3D" id="3.30.980.10">
    <property type="entry name" value="Threonyl-trna Synthetase, Chain A, domain 2"/>
    <property type="match status" value="1"/>
</dbReference>
<dbReference type="PANTHER" id="PTHR43462">
    <property type="entry name" value="ALANYL-TRNA EDITING PROTEIN"/>
    <property type="match status" value="1"/>
</dbReference>
<keyword evidence="3" id="KW-0479">Metal-binding</keyword>
<evidence type="ECO:0000256" key="4">
    <source>
        <dbReference type="ARBA" id="ARBA00022833"/>
    </source>
</evidence>
<comment type="cofactor">
    <cofactor evidence="1">
        <name>Zn(2+)</name>
        <dbReference type="ChEBI" id="CHEBI:29105"/>
    </cofactor>
</comment>
<evidence type="ECO:0000313" key="6">
    <source>
        <dbReference type="EMBL" id="MDP9901800.1"/>
    </source>
</evidence>
<evidence type="ECO:0000259" key="5">
    <source>
        <dbReference type="PROSITE" id="PS50860"/>
    </source>
</evidence>
<keyword evidence="7" id="KW-1185">Reference proteome</keyword>
<accession>A0ABT9SBS5</accession>
<dbReference type="InterPro" id="IPR009000">
    <property type="entry name" value="Transl_B-barrel_sf"/>
</dbReference>
<organism evidence="6 7">
    <name type="scientific">Variovorax ginsengisoli</name>
    <dbReference type="NCBI Taxonomy" id="363844"/>
    <lineage>
        <taxon>Bacteria</taxon>
        <taxon>Pseudomonadati</taxon>
        <taxon>Pseudomonadota</taxon>
        <taxon>Betaproteobacteria</taxon>
        <taxon>Burkholderiales</taxon>
        <taxon>Comamonadaceae</taxon>
        <taxon>Variovorax</taxon>
    </lineage>
</organism>
<dbReference type="EMBL" id="JAUSRO010000014">
    <property type="protein sequence ID" value="MDP9901800.1"/>
    <property type="molecule type" value="Genomic_DNA"/>
</dbReference>
<reference evidence="6 7" key="1">
    <citation type="submission" date="2023-07" db="EMBL/GenBank/DDBJ databases">
        <title>Sorghum-associated microbial communities from plants grown in Nebraska, USA.</title>
        <authorList>
            <person name="Schachtman D."/>
        </authorList>
    </citation>
    <scope>NUCLEOTIDE SEQUENCE [LARGE SCALE GENOMIC DNA]</scope>
    <source>
        <strain evidence="6 7">DS1607</strain>
    </source>
</reference>
<evidence type="ECO:0000256" key="1">
    <source>
        <dbReference type="ARBA" id="ARBA00001947"/>
    </source>
</evidence>
<sequence length="239" mass="25859">MTRLFCQDNPEILTLDATVVRTRPGAVLLSRHPLYPGGGGQLPDRGVIRWQGGEAAVTGFREESGAVWIEVAGGVEIGGDVQVAADPAFRQRMRELHTDLHVLNALVYRDFDGALVTGVQMNDDGTARIDFDLPDADNDRLRALEPELNDVIAQDLAVETSYVSMTAAHTEKGLLRSRSVAPPPSPEGLIRIVEIAGLDRQACGGTHLASTGASRPIRILKIENKGRSNRRVRIALQGL</sequence>
<dbReference type="EC" id="3.1.1.-" evidence="6"/>
<comment type="subcellular location">
    <subcellularLocation>
        <location evidence="2">Cytoplasm</location>
    </subcellularLocation>
</comment>
<dbReference type="SUPFAM" id="SSF50447">
    <property type="entry name" value="Translation proteins"/>
    <property type="match status" value="1"/>
</dbReference>
<protein>
    <submittedName>
        <fullName evidence="6">Misacylated tRNA(Ala) deacylase</fullName>
        <ecNumber evidence="6">3.1.1.-</ecNumber>
    </submittedName>
</protein>
<evidence type="ECO:0000256" key="3">
    <source>
        <dbReference type="ARBA" id="ARBA00022723"/>
    </source>
</evidence>
<dbReference type="Pfam" id="PF07973">
    <property type="entry name" value="tRNA_SAD"/>
    <property type="match status" value="1"/>
</dbReference>
<dbReference type="InterPro" id="IPR018165">
    <property type="entry name" value="Ala-tRNA-synth_IIc_core"/>
</dbReference>
<dbReference type="Gene3D" id="2.40.30.130">
    <property type="match status" value="1"/>
</dbReference>
<name>A0ABT9SBS5_9BURK</name>
<dbReference type="Proteomes" id="UP001226867">
    <property type="component" value="Unassembled WGS sequence"/>
</dbReference>
<dbReference type="RefSeq" id="WP_307691571.1">
    <property type="nucleotide sequence ID" value="NZ_JAUSRO010000014.1"/>
</dbReference>
<dbReference type="PANTHER" id="PTHR43462:SF1">
    <property type="entry name" value="ALANYL-TRNA EDITING PROTEIN AARSD1"/>
    <property type="match status" value="1"/>
</dbReference>
<dbReference type="InterPro" id="IPR018163">
    <property type="entry name" value="Thr/Ala-tRNA-synth_IIc_edit"/>
</dbReference>
<evidence type="ECO:0000256" key="2">
    <source>
        <dbReference type="ARBA" id="ARBA00004496"/>
    </source>
</evidence>
<comment type="caution">
    <text evidence="6">The sequence shown here is derived from an EMBL/GenBank/DDBJ whole genome shotgun (WGS) entry which is preliminary data.</text>
</comment>
<dbReference type="InterPro" id="IPR051335">
    <property type="entry name" value="Alanyl-tRNA_Editing_Enzymes"/>
</dbReference>